<dbReference type="SUPFAM" id="SSF46894">
    <property type="entry name" value="C-terminal effector domain of the bipartite response regulators"/>
    <property type="match status" value="1"/>
</dbReference>
<evidence type="ECO:0000256" key="2">
    <source>
        <dbReference type="ARBA" id="ARBA00023125"/>
    </source>
</evidence>
<evidence type="ECO:0000313" key="7">
    <source>
        <dbReference type="EMBL" id="MCJ0762081.1"/>
    </source>
</evidence>
<proteinExistence type="predicted"/>
<dbReference type="PANTHER" id="PTHR43214:SF41">
    <property type="entry name" value="NITRATE_NITRITE RESPONSE REGULATOR PROTEIN NARP"/>
    <property type="match status" value="1"/>
</dbReference>
<protein>
    <submittedName>
        <fullName evidence="7">Response regulator transcription factor</fullName>
    </submittedName>
</protein>
<dbReference type="InterPro" id="IPR036388">
    <property type="entry name" value="WH-like_DNA-bd_sf"/>
</dbReference>
<dbReference type="InterPro" id="IPR001789">
    <property type="entry name" value="Sig_transdc_resp-reg_receiver"/>
</dbReference>
<dbReference type="Pfam" id="PF00196">
    <property type="entry name" value="GerE"/>
    <property type="match status" value="1"/>
</dbReference>
<comment type="caution">
    <text evidence="7">The sequence shown here is derived from an EMBL/GenBank/DDBJ whole genome shotgun (WGS) entry which is preliminary data.</text>
</comment>
<dbReference type="SMART" id="SM00448">
    <property type="entry name" value="REC"/>
    <property type="match status" value="1"/>
</dbReference>
<dbReference type="EMBL" id="JALGBI010000001">
    <property type="protein sequence ID" value="MCJ0762081.1"/>
    <property type="molecule type" value="Genomic_DNA"/>
</dbReference>
<feature type="modified residue" description="4-aspartylphosphate" evidence="4">
    <location>
        <position position="72"/>
    </location>
</feature>
<dbReference type="PANTHER" id="PTHR43214">
    <property type="entry name" value="TWO-COMPONENT RESPONSE REGULATOR"/>
    <property type="match status" value="1"/>
</dbReference>
<dbReference type="PROSITE" id="PS50110">
    <property type="entry name" value="RESPONSE_REGULATORY"/>
    <property type="match status" value="1"/>
</dbReference>
<dbReference type="CDD" id="cd00156">
    <property type="entry name" value="REC"/>
    <property type="match status" value="1"/>
</dbReference>
<dbReference type="Pfam" id="PF00072">
    <property type="entry name" value="Response_reg"/>
    <property type="match status" value="1"/>
</dbReference>
<dbReference type="GO" id="GO:0000160">
    <property type="term" value="P:phosphorelay signal transduction system"/>
    <property type="evidence" value="ECO:0007669"/>
    <property type="project" value="InterPro"/>
</dbReference>
<feature type="domain" description="Response regulatory" evidence="6">
    <location>
        <begin position="20"/>
        <end position="137"/>
    </location>
</feature>
<gene>
    <name evidence="7" type="ORF">MMF98_02545</name>
</gene>
<dbReference type="GO" id="GO:0003677">
    <property type="term" value="F:DNA binding"/>
    <property type="evidence" value="ECO:0007669"/>
    <property type="project" value="UniProtKB-KW"/>
</dbReference>
<keyword evidence="8" id="KW-1185">Reference proteome</keyword>
<dbReference type="InterPro" id="IPR039420">
    <property type="entry name" value="WalR-like"/>
</dbReference>
<dbReference type="Gene3D" id="1.10.10.10">
    <property type="entry name" value="Winged helix-like DNA-binding domain superfamily/Winged helix DNA-binding domain"/>
    <property type="match status" value="1"/>
</dbReference>
<dbReference type="PROSITE" id="PS00622">
    <property type="entry name" value="HTH_LUXR_1"/>
    <property type="match status" value="1"/>
</dbReference>
<dbReference type="InterPro" id="IPR011006">
    <property type="entry name" value="CheY-like_superfamily"/>
</dbReference>
<dbReference type="SUPFAM" id="SSF52172">
    <property type="entry name" value="CheY-like"/>
    <property type="match status" value="1"/>
</dbReference>
<evidence type="ECO:0000259" key="5">
    <source>
        <dbReference type="PROSITE" id="PS50043"/>
    </source>
</evidence>
<evidence type="ECO:0000313" key="8">
    <source>
        <dbReference type="Proteomes" id="UP001139447"/>
    </source>
</evidence>
<keyword evidence="4" id="KW-0597">Phosphoprotein</keyword>
<dbReference type="AlphaFoldDB" id="A0A9X2API5"/>
<sequence>MTAAADADTQALQAPAFPRPVLVVEDSAAMGERLRRILVSLGVPQADIVHAASLAQARQWLPTRPFQLALIDIGLPDGSGVDLIAALQRQPAPPASVVVSAWGDEDTLLAALRAGAAGYLLKEREDAEISLSLRSIQRGGAPIDPFIARRILSFVAQQAAAPEAPAAMELPPLSQRENEILRLVAQGLSNHEIAVALSLSKLTVESHTRNIYRKLAVGSRTEAVYEARRMGWLP</sequence>
<dbReference type="RefSeq" id="WP_243304007.1">
    <property type="nucleotide sequence ID" value="NZ_JALGBI010000001.1"/>
</dbReference>
<dbReference type="PRINTS" id="PR00038">
    <property type="entry name" value="HTHLUXR"/>
</dbReference>
<evidence type="ECO:0000256" key="1">
    <source>
        <dbReference type="ARBA" id="ARBA00023015"/>
    </source>
</evidence>
<evidence type="ECO:0000256" key="3">
    <source>
        <dbReference type="ARBA" id="ARBA00023163"/>
    </source>
</evidence>
<name>A0A9X2API5_9BURK</name>
<dbReference type="CDD" id="cd06170">
    <property type="entry name" value="LuxR_C_like"/>
    <property type="match status" value="1"/>
</dbReference>
<keyword evidence="1" id="KW-0805">Transcription regulation</keyword>
<dbReference type="PROSITE" id="PS50043">
    <property type="entry name" value="HTH_LUXR_2"/>
    <property type="match status" value="1"/>
</dbReference>
<reference evidence="7" key="1">
    <citation type="submission" date="2022-03" db="EMBL/GenBank/DDBJ databases">
        <authorList>
            <person name="Woo C.Y."/>
        </authorList>
    </citation>
    <scope>NUCLEOTIDE SEQUENCE</scope>
    <source>
        <strain evidence="7">CYS-02</strain>
    </source>
</reference>
<evidence type="ECO:0000256" key="4">
    <source>
        <dbReference type="PROSITE-ProRule" id="PRU00169"/>
    </source>
</evidence>
<dbReference type="Proteomes" id="UP001139447">
    <property type="component" value="Unassembled WGS sequence"/>
</dbReference>
<dbReference type="SMART" id="SM00421">
    <property type="entry name" value="HTH_LUXR"/>
    <property type="match status" value="1"/>
</dbReference>
<keyword evidence="3" id="KW-0804">Transcription</keyword>
<dbReference type="Gene3D" id="3.40.50.2300">
    <property type="match status" value="1"/>
</dbReference>
<feature type="domain" description="HTH luxR-type" evidence="5">
    <location>
        <begin position="166"/>
        <end position="231"/>
    </location>
</feature>
<keyword evidence="2" id="KW-0238">DNA-binding</keyword>
<dbReference type="InterPro" id="IPR000792">
    <property type="entry name" value="Tscrpt_reg_LuxR_C"/>
</dbReference>
<evidence type="ECO:0000259" key="6">
    <source>
        <dbReference type="PROSITE" id="PS50110"/>
    </source>
</evidence>
<dbReference type="InterPro" id="IPR016032">
    <property type="entry name" value="Sig_transdc_resp-reg_C-effctor"/>
</dbReference>
<dbReference type="GO" id="GO:0006355">
    <property type="term" value="P:regulation of DNA-templated transcription"/>
    <property type="evidence" value="ECO:0007669"/>
    <property type="project" value="InterPro"/>
</dbReference>
<accession>A0A9X2API5</accession>
<organism evidence="7 8">
    <name type="scientific">Variovorax terrae</name>
    <dbReference type="NCBI Taxonomy" id="2923278"/>
    <lineage>
        <taxon>Bacteria</taxon>
        <taxon>Pseudomonadati</taxon>
        <taxon>Pseudomonadota</taxon>
        <taxon>Betaproteobacteria</taxon>
        <taxon>Burkholderiales</taxon>
        <taxon>Comamonadaceae</taxon>
        <taxon>Variovorax</taxon>
    </lineage>
</organism>